<dbReference type="EMBL" id="JAAVJL010000003">
    <property type="protein sequence ID" value="NMF60433.1"/>
    <property type="molecule type" value="Genomic_DNA"/>
</dbReference>
<keyword evidence="1" id="KW-0812">Transmembrane</keyword>
<keyword evidence="1" id="KW-1133">Transmembrane helix</keyword>
<protein>
    <recommendedName>
        <fullName evidence="4">Oligosaccharide repeat unit polymerase</fullName>
    </recommendedName>
</protein>
<evidence type="ECO:0000313" key="2">
    <source>
        <dbReference type="EMBL" id="NMF60433.1"/>
    </source>
</evidence>
<keyword evidence="3" id="KW-1185">Reference proteome</keyword>
<feature type="transmembrane region" description="Helical" evidence="1">
    <location>
        <begin position="406"/>
        <end position="425"/>
    </location>
</feature>
<keyword evidence="1" id="KW-0472">Membrane</keyword>
<feature type="transmembrane region" description="Helical" evidence="1">
    <location>
        <begin position="157"/>
        <end position="179"/>
    </location>
</feature>
<sequence>MLKHLPAPTQDTQQAKINNRNGQRQLLPFFWFLLGAYAVFAITKVYSSQVIFAEDIFGAFTISVASLLSVYLWCSGKAFGIPIFPLFSITYVWTCAIPLISANPSVFSYSNSERFFASMTVTGFLLLSTSIWYQFVNRFPHPRNHYRTLDIQKGDPIFLGVLFLGNIYTIFSLAGWLSLDSGSFSLVRAAILGLSAIATFSMSYRYGAGKLSTSNNALYLTLITTNIITNSVSLLLISSLTLFLITVVGYSLGKRKFPWISTILMLSLFALLHAGKAPMRELYWQQPVEPWQYPSRCIEWIDFGIKSLSSKEVESGESEQSIIERASVFQQLLLTQSLTEKGMPLLDGYTYAIIPQLLLPRIFNPDKITSHEGTSILNIYYGRQTRKDTQTTTIGWGLLAEAYANYGLWGCGLLAFLCGAGYGYVSLMSINAPAFSDRYLFAILVMSYAFQTEYTAGVYVAALFQSSVTLLVFIFLLMKVKKLEDIEVS</sequence>
<feature type="transmembrane region" description="Helical" evidence="1">
    <location>
        <begin position="26"/>
        <end position="44"/>
    </location>
</feature>
<feature type="transmembrane region" description="Helical" evidence="1">
    <location>
        <begin position="115"/>
        <end position="136"/>
    </location>
</feature>
<feature type="transmembrane region" description="Helical" evidence="1">
    <location>
        <begin position="56"/>
        <end position="74"/>
    </location>
</feature>
<feature type="transmembrane region" description="Helical" evidence="1">
    <location>
        <begin position="456"/>
        <end position="477"/>
    </location>
</feature>
<feature type="transmembrane region" description="Helical" evidence="1">
    <location>
        <begin position="257"/>
        <end position="275"/>
    </location>
</feature>
<dbReference type="Proteomes" id="UP000738376">
    <property type="component" value="Unassembled WGS sequence"/>
</dbReference>
<gene>
    <name evidence="2" type="ORF">HC246_20965</name>
</gene>
<proteinExistence type="predicted"/>
<feature type="transmembrane region" description="Helical" evidence="1">
    <location>
        <begin position="185"/>
        <end position="206"/>
    </location>
</feature>
<feature type="transmembrane region" description="Helical" evidence="1">
    <location>
        <begin position="218"/>
        <end position="245"/>
    </location>
</feature>
<evidence type="ECO:0000256" key="1">
    <source>
        <dbReference type="SAM" id="Phobius"/>
    </source>
</evidence>
<comment type="caution">
    <text evidence="2">The sequence shown here is derived from an EMBL/GenBank/DDBJ whole genome shotgun (WGS) entry which is preliminary data.</text>
</comment>
<feature type="transmembrane region" description="Helical" evidence="1">
    <location>
        <begin position="81"/>
        <end position="103"/>
    </location>
</feature>
<reference evidence="2 3" key="1">
    <citation type="submission" date="2020-03" db="EMBL/GenBank/DDBJ databases">
        <title>Draft Genome Sequence of 2-Methylisoborneol Producing Pseudanabaena yagii Strain GIHE-NHR1 Isolated from North Han River in South Korea.</title>
        <authorList>
            <person name="Jeong J."/>
        </authorList>
    </citation>
    <scope>NUCLEOTIDE SEQUENCE [LARGE SCALE GENOMIC DNA]</scope>
    <source>
        <strain evidence="2 3">GIHE-NHR1</strain>
    </source>
</reference>
<dbReference type="RefSeq" id="WP_169365391.1">
    <property type="nucleotide sequence ID" value="NZ_JAAVJL010000003.1"/>
</dbReference>
<evidence type="ECO:0000313" key="3">
    <source>
        <dbReference type="Proteomes" id="UP000738376"/>
    </source>
</evidence>
<name>A0ABX1LYV7_9CYAN</name>
<evidence type="ECO:0008006" key="4">
    <source>
        <dbReference type="Google" id="ProtNLM"/>
    </source>
</evidence>
<accession>A0ABX1LYV7</accession>
<organism evidence="2 3">
    <name type="scientific">Pseudanabaena yagii GIHE-NHR1</name>
    <dbReference type="NCBI Taxonomy" id="2722753"/>
    <lineage>
        <taxon>Bacteria</taxon>
        <taxon>Bacillati</taxon>
        <taxon>Cyanobacteriota</taxon>
        <taxon>Cyanophyceae</taxon>
        <taxon>Pseudanabaenales</taxon>
        <taxon>Pseudanabaenaceae</taxon>
        <taxon>Pseudanabaena</taxon>
        <taxon>Pseudanabaena yagii</taxon>
    </lineage>
</organism>